<gene>
    <name evidence="2" type="ORF">AVEN_18363_1</name>
</gene>
<sequence>MERLSKIKTETLKSLILYVFENNIVREPKHPPSCLPILMNYINDCHAEVKVMKSTLLHENIPFYAFVISGWLNTMPLTSASCTEIALNHILDVSTTKGYPIYRDVIASKLHRPALLKKVLCLGIHARHNGKTTFLYSDAVLFIIKHLSNADILNLLLAYSGLDPDVGVPESSNVNKRKCAVSEVGSSSANEKSDPICGTGGIEKARLSELQKSAKKSRSLSANSSERVSNSIITRSKKTSSSEIASGKKVQVPEVKSSVKSGKGNCISVVNKSTKTKRASSRAETAKRNNCPLSMLIEKIDVSQFLILPAMYESLP</sequence>
<feature type="compositionally biased region" description="Polar residues" evidence="1">
    <location>
        <begin position="219"/>
        <end position="228"/>
    </location>
</feature>
<name>A0A4Y2HQ62_ARAVE</name>
<evidence type="ECO:0000313" key="3">
    <source>
        <dbReference type="Proteomes" id="UP000499080"/>
    </source>
</evidence>
<feature type="region of interest" description="Disordered" evidence="1">
    <location>
        <begin position="213"/>
        <end position="250"/>
    </location>
</feature>
<comment type="caution">
    <text evidence="2">The sequence shown here is derived from an EMBL/GenBank/DDBJ whole genome shotgun (WGS) entry which is preliminary data.</text>
</comment>
<feature type="compositionally biased region" description="Low complexity" evidence="1">
    <location>
        <begin position="229"/>
        <end position="242"/>
    </location>
</feature>
<dbReference type="OrthoDB" id="6473386at2759"/>
<organism evidence="2 3">
    <name type="scientific">Araneus ventricosus</name>
    <name type="common">Orbweaver spider</name>
    <name type="synonym">Epeira ventricosa</name>
    <dbReference type="NCBI Taxonomy" id="182803"/>
    <lineage>
        <taxon>Eukaryota</taxon>
        <taxon>Metazoa</taxon>
        <taxon>Ecdysozoa</taxon>
        <taxon>Arthropoda</taxon>
        <taxon>Chelicerata</taxon>
        <taxon>Arachnida</taxon>
        <taxon>Araneae</taxon>
        <taxon>Araneomorphae</taxon>
        <taxon>Entelegynae</taxon>
        <taxon>Araneoidea</taxon>
        <taxon>Araneidae</taxon>
        <taxon>Araneus</taxon>
    </lineage>
</organism>
<evidence type="ECO:0000256" key="1">
    <source>
        <dbReference type="SAM" id="MobiDB-lite"/>
    </source>
</evidence>
<keyword evidence="3" id="KW-1185">Reference proteome</keyword>
<dbReference type="AlphaFoldDB" id="A0A4Y2HQ62"/>
<evidence type="ECO:0000313" key="2">
    <source>
        <dbReference type="EMBL" id="GBM67475.1"/>
    </source>
</evidence>
<protein>
    <submittedName>
        <fullName evidence="2">Uncharacterized protein</fullName>
    </submittedName>
</protein>
<reference evidence="2 3" key="1">
    <citation type="journal article" date="2019" name="Sci. Rep.">
        <title>Orb-weaving spider Araneus ventricosus genome elucidates the spidroin gene catalogue.</title>
        <authorList>
            <person name="Kono N."/>
            <person name="Nakamura H."/>
            <person name="Ohtoshi R."/>
            <person name="Moran D.A.P."/>
            <person name="Shinohara A."/>
            <person name="Yoshida Y."/>
            <person name="Fujiwara M."/>
            <person name="Mori M."/>
            <person name="Tomita M."/>
            <person name="Arakawa K."/>
        </authorList>
    </citation>
    <scope>NUCLEOTIDE SEQUENCE [LARGE SCALE GENOMIC DNA]</scope>
</reference>
<proteinExistence type="predicted"/>
<dbReference type="Proteomes" id="UP000499080">
    <property type="component" value="Unassembled WGS sequence"/>
</dbReference>
<accession>A0A4Y2HQ62</accession>
<dbReference type="EMBL" id="BGPR01002086">
    <property type="protein sequence ID" value="GBM67475.1"/>
    <property type="molecule type" value="Genomic_DNA"/>
</dbReference>